<dbReference type="EMBL" id="JBEDUW010000003">
    <property type="protein sequence ID" value="KAK9938632.1"/>
    <property type="molecule type" value="Genomic_DNA"/>
</dbReference>
<dbReference type="PANTHER" id="PTHR13108">
    <property type="entry name" value="CONDENSIN COMPLEX SUBUNIT 2"/>
    <property type="match status" value="1"/>
</dbReference>
<evidence type="ECO:0000313" key="2">
    <source>
        <dbReference type="EMBL" id="KAK9938632.1"/>
    </source>
</evidence>
<evidence type="ECO:0000256" key="1">
    <source>
        <dbReference type="SAM" id="MobiDB-lite"/>
    </source>
</evidence>
<dbReference type="Pfam" id="PF05786">
    <property type="entry name" value="Cnd2"/>
    <property type="match status" value="3"/>
</dbReference>
<dbReference type="GO" id="GO:0007076">
    <property type="term" value="P:mitotic chromosome condensation"/>
    <property type="evidence" value="ECO:0007669"/>
    <property type="project" value="InterPro"/>
</dbReference>
<name>A0AAW1XPY9_RUBAR</name>
<sequence length="530" mass="59805">MASEIQSPTLFVLSSNNDQLERAQARAARAAANRRKAATVVELTGLPSPPGDTCLSEEQVVELFQRCIKLASENKINQKNNKFPKGKLHIRSRINRAGLEDDQETIMEDGNRKVSPLSTLEASFEALNLKKFDVAFVVDPLYHQTSAQFDEGKCRSCSLKNNALDLIDLSLEKESIEQMVINMLAKNEISPTLKEILCHIDEDNRQSAQAFNIGQNADHNTETFQRQQEDNNSHASHEADMDDRFEKVSAFLFQGLAIASKKNAWAGPDHWKFWRPKGSEDAPATPIRPTKKRSKDKNHTQVDLVFTTSRQRISRYIFSPQSLKSLLLPANRVPSHRLPEDCHYPPDGLVKLFLLPNVLLLGKRRRNHIDDNSWEQSNNLDEALPSWDNDSVASEQYNDGCAHSSVEDLDTLVSQPRQVTRIEVQYDRTSKRVDLHVLKKTLWDHMQEFVKGAEPELKDTISFKRMLSTFPVNCQAAMPEDISPHLCFICLLHLANEHGLSIHDCPSLDDLSIHLPSCLNSSDGVVQSSS</sequence>
<dbReference type="AlphaFoldDB" id="A0AAW1XPY9"/>
<protein>
    <recommendedName>
        <fullName evidence="4">Condensin complex subunit 2</fullName>
    </recommendedName>
</protein>
<dbReference type="GO" id="GO:0000796">
    <property type="term" value="C:condensin complex"/>
    <property type="evidence" value="ECO:0007669"/>
    <property type="project" value="InterPro"/>
</dbReference>
<dbReference type="GO" id="GO:0003682">
    <property type="term" value="F:chromatin binding"/>
    <property type="evidence" value="ECO:0007669"/>
    <property type="project" value="TreeGrafter"/>
</dbReference>
<dbReference type="Proteomes" id="UP001457282">
    <property type="component" value="Unassembled WGS sequence"/>
</dbReference>
<dbReference type="InterPro" id="IPR022816">
    <property type="entry name" value="Condensin_barren_su2"/>
</dbReference>
<accession>A0AAW1XPY9</accession>
<gene>
    <name evidence="2" type="ORF">M0R45_015358</name>
</gene>
<organism evidence="2 3">
    <name type="scientific">Rubus argutus</name>
    <name type="common">Southern blackberry</name>
    <dbReference type="NCBI Taxonomy" id="59490"/>
    <lineage>
        <taxon>Eukaryota</taxon>
        <taxon>Viridiplantae</taxon>
        <taxon>Streptophyta</taxon>
        <taxon>Embryophyta</taxon>
        <taxon>Tracheophyta</taxon>
        <taxon>Spermatophyta</taxon>
        <taxon>Magnoliopsida</taxon>
        <taxon>eudicotyledons</taxon>
        <taxon>Gunneridae</taxon>
        <taxon>Pentapetalae</taxon>
        <taxon>rosids</taxon>
        <taxon>fabids</taxon>
        <taxon>Rosales</taxon>
        <taxon>Rosaceae</taxon>
        <taxon>Rosoideae</taxon>
        <taxon>Rosoideae incertae sedis</taxon>
        <taxon>Rubus</taxon>
    </lineage>
</organism>
<evidence type="ECO:0000313" key="3">
    <source>
        <dbReference type="Proteomes" id="UP001457282"/>
    </source>
</evidence>
<comment type="caution">
    <text evidence="2">The sequence shown here is derived from an EMBL/GenBank/DDBJ whole genome shotgun (WGS) entry which is preliminary data.</text>
</comment>
<dbReference type="PANTHER" id="PTHR13108:SF10">
    <property type="entry name" value="CONDENSIN COMPLEX SUBUNIT 2"/>
    <property type="match status" value="1"/>
</dbReference>
<dbReference type="GO" id="GO:0051301">
    <property type="term" value="P:cell division"/>
    <property type="evidence" value="ECO:0007669"/>
    <property type="project" value="UniProtKB-KW"/>
</dbReference>
<reference evidence="2 3" key="1">
    <citation type="journal article" date="2023" name="G3 (Bethesda)">
        <title>A chromosome-length genome assembly and annotation of blackberry (Rubus argutus, cv. 'Hillquist').</title>
        <authorList>
            <person name="Bruna T."/>
            <person name="Aryal R."/>
            <person name="Dudchenko O."/>
            <person name="Sargent D.J."/>
            <person name="Mead D."/>
            <person name="Buti M."/>
            <person name="Cavallini A."/>
            <person name="Hytonen T."/>
            <person name="Andres J."/>
            <person name="Pham M."/>
            <person name="Weisz D."/>
            <person name="Mascagni F."/>
            <person name="Usai G."/>
            <person name="Natali L."/>
            <person name="Bassil N."/>
            <person name="Fernandez G.E."/>
            <person name="Lomsadze A."/>
            <person name="Armour M."/>
            <person name="Olukolu B."/>
            <person name="Poorten T."/>
            <person name="Britton C."/>
            <person name="Davik J."/>
            <person name="Ashrafi H."/>
            <person name="Aiden E.L."/>
            <person name="Borodovsky M."/>
            <person name="Worthington M."/>
        </authorList>
    </citation>
    <scope>NUCLEOTIDE SEQUENCE [LARGE SCALE GENOMIC DNA]</scope>
    <source>
        <strain evidence="2">PI 553951</strain>
    </source>
</reference>
<feature type="region of interest" description="Disordered" evidence="1">
    <location>
        <begin position="275"/>
        <end position="300"/>
    </location>
</feature>
<dbReference type="GO" id="GO:0005737">
    <property type="term" value="C:cytoplasm"/>
    <property type="evidence" value="ECO:0007669"/>
    <property type="project" value="UniProtKB-SubCell"/>
</dbReference>
<proteinExistence type="predicted"/>
<keyword evidence="3" id="KW-1185">Reference proteome</keyword>
<evidence type="ECO:0008006" key="4">
    <source>
        <dbReference type="Google" id="ProtNLM"/>
    </source>
</evidence>